<sequence length="81" mass="9067">MVLWWAPGLRFFGGPLVTQSNTACAHAQRPRNLHKNGPEWSLLLRPALHNTSPVCHGPGVKRDNPVRCHPLLTHDNILSLF</sequence>
<proteinExistence type="predicted"/>
<dbReference type="EMBL" id="CM004480">
    <property type="protein sequence ID" value="OCT67559.1"/>
    <property type="molecule type" value="Genomic_DNA"/>
</dbReference>
<gene>
    <name evidence="1" type="ORF">XELAEV_18038858mg</name>
</gene>
<evidence type="ECO:0000313" key="1">
    <source>
        <dbReference type="EMBL" id="OCT67559.1"/>
    </source>
</evidence>
<accession>A0A974C6F7</accession>
<name>A0A974C6F7_XENLA</name>
<dbReference type="Proteomes" id="UP000694892">
    <property type="component" value="Chromosome 8L"/>
</dbReference>
<reference evidence="2" key="1">
    <citation type="journal article" date="2016" name="Nature">
        <title>Genome evolution in the allotetraploid frog Xenopus laevis.</title>
        <authorList>
            <person name="Session A.M."/>
            <person name="Uno Y."/>
            <person name="Kwon T."/>
            <person name="Chapman J.A."/>
            <person name="Toyoda A."/>
            <person name="Takahashi S."/>
            <person name="Fukui A."/>
            <person name="Hikosaka A."/>
            <person name="Suzuki A."/>
            <person name="Kondo M."/>
            <person name="van Heeringen S.J."/>
            <person name="Quigley I."/>
            <person name="Heinz S."/>
            <person name="Ogino H."/>
            <person name="Ochi H."/>
            <person name="Hellsten U."/>
            <person name="Lyons J.B."/>
            <person name="Simakov O."/>
            <person name="Putnam N."/>
            <person name="Stites J."/>
            <person name="Kuroki Y."/>
            <person name="Tanaka T."/>
            <person name="Michiue T."/>
            <person name="Watanabe M."/>
            <person name="Bogdanovic O."/>
            <person name="Lister R."/>
            <person name="Georgiou G."/>
            <person name="Paranjpe S.S."/>
            <person name="van Kruijsbergen I."/>
            <person name="Shu S."/>
            <person name="Carlson J."/>
            <person name="Kinoshita T."/>
            <person name="Ohta Y."/>
            <person name="Mawaribuchi S."/>
            <person name="Jenkins J."/>
            <person name="Grimwood J."/>
            <person name="Schmutz J."/>
            <person name="Mitros T."/>
            <person name="Mozaffari S.V."/>
            <person name="Suzuki Y."/>
            <person name="Haramoto Y."/>
            <person name="Yamamoto T.S."/>
            <person name="Takagi C."/>
            <person name="Heald R."/>
            <person name="Miller K."/>
            <person name="Haudenschild C."/>
            <person name="Kitzman J."/>
            <person name="Nakayama T."/>
            <person name="Izutsu Y."/>
            <person name="Robert J."/>
            <person name="Fortriede J."/>
            <person name="Burns K."/>
            <person name="Lotay V."/>
            <person name="Karimi K."/>
            <person name="Yasuoka Y."/>
            <person name="Dichmann D.S."/>
            <person name="Flajnik M.F."/>
            <person name="Houston D.W."/>
            <person name="Shendure J."/>
            <person name="DuPasquier L."/>
            <person name="Vize P.D."/>
            <person name="Zorn A.M."/>
            <person name="Ito M."/>
            <person name="Marcotte E.M."/>
            <person name="Wallingford J.B."/>
            <person name="Ito Y."/>
            <person name="Asashima M."/>
            <person name="Ueno N."/>
            <person name="Matsuda Y."/>
            <person name="Veenstra G.J."/>
            <person name="Fujiyama A."/>
            <person name="Harland R.M."/>
            <person name="Taira M."/>
            <person name="Rokhsar D.S."/>
        </authorList>
    </citation>
    <scope>NUCLEOTIDE SEQUENCE [LARGE SCALE GENOMIC DNA]</scope>
    <source>
        <strain evidence="2">J</strain>
    </source>
</reference>
<evidence type="ECO:0000313" key="2">
    <source>
        <dbReference type="Proteomes" id="UP000694892"/>
    </source>
</evidence>
<organism evidence="1 2">
    <name type="scientific">Xenopus laevis</name>
    <name type="common">African clawed frog</name>
    <dbReference type="NCBI Taxonomy" id="8355"/>
    <lineage>
        <taxon>Eukaryota</taxon>
        <taxon>Metazoa</taxon>
        <taxon>Chordata</taxon>
        <taxon>Craniata</taxon>
        <taxon>Vertebrata</taxon>
        <taxon>Euteleostomi</taxon>
        <taxon>Amphibia</taxon>
        <taxon>Batrachia</taxon>
        <taxon>Anura</taxon>
        <taxon>Pipoidea</taxon>
        <taxon>Pipidae</taxon>
        <taxon>Xenopodinae</taxon>
        <taxon>Xenopus</taxon>
        <taxon>Xenopus</taxon>
    </lineage>
</organism>
<protein>
    <submittedName>
        <fullName evidence="1">Uncharacterized protein</fullName>
    </submittedName>
</protein>
<dbReference type="AlphaFoldDB" id="A0A974C6F7"/>